<evidence type="ECO:0000313" key="4">
    <source>
        <dbReference type="EMBL" id="PKF36692.1"/>
    </source>
</evidence>
<dbReference type="Proteomes" id="UP000233553">
    <property type="component" value="Unassembled WGS sequence"/>
</dbReference>
<dbReference type="Gene3D" id="3.40.1620.10">
    <property type="entry name" value="YefM-like domain"/>
    <property type="match status" value="1"/>
</dbReference>
<evidence type="ECO:0000313" key="5">
    <source>
        <dbReference type="EMBL" id="VXA56705.1"/>
    </source>
</evidence>
<proteinExistence type="inferred from homology"/>
<organism evidence="4 7">
    <name type="scientific">Acinetobacter proteolyticus</name>
    <dbReference type="NCBI Taxonomy" id="1776741"/>
    <lineage>
        <taxon>Bacteria</taxon>
        <taxon>Pseudomonadati</taxon>
        <taxon>Pseudomonadota</taxon>
        <taxon>Gammaproteobacteria</taxon>
        <taxon>Moraxellales</taxon>
        <taxon>Moraxellaceae</taxon>
        <taxon>Acinetobacter</taxon>
    </lineage>
</organism>
<comment type="function">
    <text evidence="2">Antitoxin component of a type II toxin-antitoxin (TA) system.</text>
</comment>
<dbReference type="NCBIfam" id="TIGR01552">
    <property type="entry name" value="phd_fam"/>
    <property type="match status" value="1"/>
</dbReference>
<reference evidence="3 6" key="1">
    <citation type="submission" date="2013-02" db="EMBL/GenBank/DDBJ databases">
        <title>The Genome Sequence of Acinetobacter sp. NIPH 809.</title>
        <authorList>
            <consortium name="The Broad Institute Genome Sequencing Platform"/>
            <consortium name="The Broad Institute Genome Sequencing Center for Infectious Disease"/>
            <person name="Cerqueira G."/>
            <person name="Feldgarden M."/>
            <person name="Courvalin P."/>
            <person name="Perichon B."/>
            <person name="Grillot-Courvalin C."/>
            <person name="Clermont D."/>
            <person name="Rocha E."/>
            <person name="Yoon E.-J."/>
            <person name="Nemec A."/>
            <person name="Walker B."/>
            <person name="Young S.K."/>
            <person name="Zeng Q."/>
            <person name="Gargeya S."/>
            <person name="Fitzgerald M."/>
            <person name="Haas B."/>
            <person name="Abouelleil A."/>
            <person name="Alvarado L."/>
            <person name="Arachchi H.M."/>
            <person name="Berlin A.M."/>
            <person name="Chapman S.B."/>
            <person name="Dewar J."/>
            <person name="Goldberg J."/>
            <person name="Griggs A."/>
            <person name="Gujja S."/>
            <person name="Hansen M."/>
            <person name="Howarth C."/>
            <person name="Imamovic A."/>
            <person name="Larimer J."/>
            <person name="McCowan C."/>
            <person name="Murphy C."/>
            <person name="Neiman D."/>
            <person name="Pearson M."/>
            <person name="Priest M."/>
            <person name="Roberts A."/>
            <person name="Saif S."/>
            <person name="Shea T."/>
            <person name="Sisk P."/>
            <person name="Sykes S."/>
            <person name="Wortman J."/>
            <person name="Nusbaum C."/>
            <person name="Birren B."/>
        </authorList>
    </citation>
    <scope>NUCLEOTIDE SEQUENCE [LARGE SCALE GENOMIC DNA]</scope>
    <source>
        <strain evidence="3 6">NIPH 809</strain>
    </source>
</reference>
<accession>A0A2N0WJS3</accession>
<evidence type="ECO:0000313" key="8">
    <source>
        <dbReference type="Proteomes" id="UP000430404"/>
    </source>
</evidence>
<reference evidence="4 7" key="2">
    <citation type="submission" date="2017-12" db="EMBL/GenBank/DDBJ databases">
        <title>Draft Genome sequences of multiple microbial strains isolated from spacecraft associated surfaces.</title>
        <authorList>
            <person name="Seuylemezian A."/>
            <person name="Vaishampayan P."/>
            <person name="Venkateswaran K."/>
        </authorList>
    </citation>
    <scope>NUCLEOTIDE SEQUENCE [LARGE SCALE GENOMIC DNA]</scope>
    <source>
        <strain evidence="4 7">2P01AA</strain>
    </source>
</reference>
<dbReference type="Pfam" id="PF02604">
    <property type="entry name" value="PhdYeFM_antitox"/>
    <property type="match status" value="1"/>
</dbReference>
<dbReference type="Proteomes" id="UP000430404">
    <property type="component" value="Unassembled WGS sequence"/>
</dbReference>
<dbReference type="EMBL" id="PISJ01000002">
    <property type="protein sequence ID" value="PKF36692.1"/>
    <property type="molecule type" value="Genomic_DNA"/>
</dbReference>
<dbReference type="InterPro" id="IPR036165">
    <property type="entry name" value="YefM-like_sf"/>
</dbReference>
<dbReference type="EMBL" id="CABWKZ010000023">
    <property type="protein sequence ID" value="VXA56705.1"/>
    <property type="molecule type" value="Genomic_DNA"/>
</dbReference>
<evidence type="ECO:0000313" key="3">
    <source>
        <dbReference type="EMBL" id="ENU21930.1"/>
    </source>
</evidence>
<dbReference type="AlphaFoldDB" id="A0A2N0WJS3"/>
<reference evidence="5 8" key="3">
    <citation type="submission" date="2019-10" db="EMBL/GenBank/DDBJ databases">
        <authorList>
            <person name="Karimi E."/>
        </authorList>
    </citation>
    <scope>NUCLEOTIDE SEQUENCE [LARGE SCALE GENOMIC DNA]</scope>
    <source>
        <strain evidence="5">Acinetobacter sp. 8BE</strain>
    </source>
</reference>
<evidence type="ECO:0000256" key="2">
    <source>
        <dbReference type="RuleBase" id="RU362080"/>
    </source>
</evidence>
<comment type="similarity">
    <text evidence="1 2">Belongs to the phD/YefM antitoxin family.</text>
</comment>
<protein>
    <recommendedName>
        <fullName evidence="2">Antitoxin</fullName>
    </recommendedName>
</protein>
<dbReference type="RefSeq" id="WP_004657619.1">
    <property type="nucleotide sequence ID" value="NZ_JBCNKA010000001.1"/>
</dbReference>
<dbReference type="Proteomes" id="UP000013034">
    <property type="component" value="Unassembled WGS sequence"/>
</dbReference>
<evidence type="ECO:0000313" key="7">
    <source>
        <dbReference type="Proteomes" id="UP000233553"/>
    </source>
</evidence>
<dbReference type="InterPro" id="IPR006442">
    <property type="entry name" value="Antitoxin_Phd/YefM"/>
</dbReference>
<evidence type="ECO:0000256" key="1">
    <source>
        <dbReference type="ARBA" id="ARBA00009981"/>
    </source>
</evidence>
<keyword evidence="6" id="KW-1185">Reference proteome</keyword>
<accession>A0A653K8A4</accession>
<sequence>MSNISFTHARANLAKLIQQSQQGQRTFIAQHGHTSAVLISYSEYKKLQGEPENFMQAWEKWHQQALQELNTENTDFQTERDTSQGREFSW</sequence>
<dbReference type="SUPFAM" id="SSF143120">
    <property type="entry name" value="YefM-like"/>
    <property type="match status" value="1"/>
</dbReference>
<name>A0A2N0WJS3_9GAMM</name>
<dbReference type="EMBL" id="APOI01000030">
    <property type="protein sequence ID" value="ENU21930.1"/>
    <property type="molecule type" value="Genomic_DNA"/>
</dbReference>
<evidence type="ECO:0000313" key="6">
    <source>
        <dbReference type="Proteomes" id="UP000013034"/>
    </source>
</evidence>
<gene>
    <name evidence="5" type="ORF">ACI8B_30173</name>
    <name evidence="4" type="ORF">CW311_00920</name>
    <name evidence="3" type="ORF">F993_03859</name>
</gene>